<proteinExistence type="predicted"/>
<sequence>MPTISNLLHFLTRHLYLSTSHVKPSQPRFLYLIHHRGNSYFVPDIFIPNLIPSSIAHTSTATFLSLQFSSS</sequence>
<dbReference type="EMBL" id="GEDG01027727">
    <property type="protein sequence ID" value="JAP13640.1"/>
    <property type="molecule type" value="Transcribed_RNA"/>
</dbReference>
<accession>A0A0V0GZW6</accession>
<dbReference type="AlphaFoldDB" id="A0A0V0GZW6"/>
<evidence type="ECO:0000313" key="1">
    <source>
        <dbReference type="EMBL" id="JAP13640.1"/>
    </source>
</evidence>
<name>A0A0V0GZW6_SOLCH</name>
<protein>
    <submittedName>
        <fullName evidence="1">Putative ovule protein</fullName>
    </submittedName>
</protein>
<organism evidence="1">
    <name type="scientific">Solanum chacoense</name>
    <name type="common">Chaco potato</name>
    <dbReference type="NCBI Taxonomy" id="4108"/>
    <lineage>
        <taxon>Eukaryota</taxon>
        <taxon>Viridiplantae</taxon>
        <taxon>Streptophyta</taxon>
        <taxon>Embryophyta</taxon>
        <taxon>Tracheophyta</taxon>
        <taxon>Spermatophyta</taxon>
        <taxon>Magnoliopsida</taxon>
        <taxon>eudicotyledons</taxon>
        <taxon>Gunneridae</taxon>
        <taxon>Pentapetalae</taxon>
        <taxon>asterids</taxon>
        <taxon>lamiids</taxon>
        <taxon>Solanales</taxon>
        <taxon>Solanaceae</taxon>
        <taxon>Solanoideae</taxon>
        <taxon>Solaneae</taxon>
        <taxon>Solanum</taxon>
    </lineage>
</organism>
<feature type="non-terminal residue" evidence="1">
    <location>
        <position position="71"/>
    </location>
</feature>
<reference evidence="1" key="1">
    <citation type="submission" date="2015-12" db="EMBL/GenBank/DDBJ databases">
        <title>Gene expression during late stages of embryo sac development: a critical building block for successful pollen-pistil interactions.</title>
        <authorList>
            <person name="Liu Y."/>
            <person name="Joly V."/>
            <person name="Sabar M."/>
            <person name="Matton D.P."/>
        </authorList>
    </citation>
    <scope>NUCLEOTIDE SEQUENCE</scope>
</reference>